<sequence>MEMEIVTPRLGDYHGVYVDCRGRAGGLALLWGKTVNLTLQSYSSNHMDAHICWEGVEVIYGWPETQHKHKTCAMIADLSTHSNLPWIVGETLTRSSTIRRKKWGQLDTFREAFIDVGLFHLGFEGYEFTWNRCKDGMVVVEERLDKFCASTEWSLMFPDATITHINSDISDHLPVILRCHPRRSTNQRHFGNIWTLDLSGKEAISQAWAQQCDGNAVDNLLGKVERCGTDLSGWNLAIFSQVGSKIKELKISLKDSRDPNKRRTLQGELREWSRKEEITWWL</sequence>
<reference evidence="1" key="1">
    <citation type="submission" date="2022-04" db="EMBL/GenBank/DDBJ databases">
        <title>Carnegiea gigantea Genome sequencing and assembly v2.</title>
        <authorList>
            <person name="Copetti D."/>
            <person name="Sanderson M.J."/>
            <person name="Burquez A."/>
            <person name="Wojciechowski M.F."/>
        </authorList>
    </citation>
    <scope>NUCLEOTIDE SEQUENCE</scope>
    <source>
        <strain evidence="1">SGP5-SGP5p</strain>
        <tissue evidence="1">Aerial part</tissue>
    </source>
</reference>
<dbReference type="EMBL" id="JAKOGI010000038">
    <property type="protein sequence ID" value="KAJ8447421.1"/>
    <property type="molecule type" value="Genomic_DNA"/>
</dbReference>
<dbReference type="Proteomes" id="UP001153076">
    <property type="component" value="Unassembled WGS sequence"/>
</dbReference>
<evidence type="ECO:0008006" key="3">
    <source>
        <dbReference type="Google" id="ProtNLM"/>
    </source>
</evidence>
<keyword evidence="2" id="KW-1185">Reference proteome</keyword>
<dbReference type="InterPro" id="IPR036691">
    <property type="entry name" value="Endo/exonu/phosph_ase_sf"/>
</dbReference>
<evidence type="ECO:0000313" key="2">
    <source>
        <dbReference type="Proteomes" id="UP001153076"/>
    </source>
</evidence>
<organism evidence="1 2">
    <name type="scientific">Carnegiea gigantea</name>
    <dbReference type="NCBI Taxonomy" id="171969"/>
    <lineage>
        <taxon>Eukaryota</taxon>
        <taxon>Viridiplantae</taxon>
        <taxon>Streptophyta</taxon>
        <taxon>Embryophyta</taxon>
        <taxon>Tracheophyta</taxon>
        <taxon>Spermatophyta</taxon>
        <taxon>Magnoliopsida</taxon>
        <taxon>eudicotyledons</taxon>
        <taxon>Gunneridae</taxon>
        <taxon>Pentapetalae</taxon>
        <taxon>Caryophyllales</taxon>
        <taxon>Cactineae</taxon>
        <taxon>Cactaceae</taxon>
        <taxon>Cactoideae</taxon>
        <taxon>Echinocereeae</taxon>
        <taxon>Carnegiea</taxon>
    </lineage>
</organism>
<dbReference type="PANTHER" id="PTHR33710:SF71">
    <property type="entry name" value="ENDONUCLEASE_EXONUCLEASE_PHOSPHATASE DOMAIN-CONTAINING PROTEIN"/>
    <property type="match status" value="1"/>
</dbReference>
<evidence type="ECO:0000313" key="1">
    <source>
        <dbReference type="EMBL" id="KAJ8447421.1"/>
    </source>
</evidence>
<name>A0A9Q1QMX8_9CARY</name>
<dbReference type="SUPFAM" id="SSF56219">
    <property type="entry name" value="DNase I-like"/>
    <property type="match status" value="1"/>
</dbReference>
<accession>A0A9Q1QMX8</accession>
<dbReference type="AlphaFoldDB" id="A0A9Q1QMX8"/>
<protein>
    <recommendedName>
        <fullName evidence="3">Endonuclease/exonuclease/phosphatase domain-containing protein</fullName>
    </recommendedName>
</protein>
<dbReference type="PANTHER" id="PTHR33710">
    <property type="entry name" value="BNAC02G09200D PROTEIN"/>
    <property type="match status" value="1"/>
</dbReference>
<gene>
    <name evidence="1" type="ORF">Cgig2_019415</name>
</gene>
<proteinExistence type="predicted"/>
<dbReference type="Gene3D" id="3.60.10.10">
    <property type="entry name" value="Endonuclease/exonuclease/phosphatase"/>
    <property type="match status" value="1"/>
</dbReference>
<comment type="caution">
    <text evidence="1">The sequence shown here is derived from an EMBL/GenBank/DDBJ whole genome shotgun (WGS) entry which is preliminary data.</text>
</comment>
<dbReference type="OrthoDB" id="1001388at2759"/>